<feature type="compositionally biased region" description="Low complexity" evidence="1">
    <location>
        <begin position="137"/>
        <end position="148"/>
    </location>
</feature>
<sequence length="394" mass="42837">MDDKKDDHKEEEQERQELFASRFLHSSIFEQDSKRLQHLERKDEESDFISGRLYGRQASDGRNSTSDSVQEPVVLFHSKFVELTRMQQKEKEKDQKPKEIEKQEDAENQPKTPESASESKEPELRTPCAAGLAGVTPAAPELASSAPERTTSERTVEVPSVTEEKSVEPATPSEEAKPEAEVAPVPVEQPEQADLPPGADTSKDATVAPLTAEDGPPAAPLPYLDTKPLTPGTSFSQVENNVDPEPDSTQPLSKLTQKPEDTHEPKAEKPDAAANVEANTNQNAEVVPEVQPQSSEGVVVDPPVAAKDKKPNKSKRSKAPAQAVAASVVEKPVTRKSERIDREKLKRAGSPRGEAQKLLELKMEAEKITRTASKNSAAVGGKGRKQGISKDGGM</sequence>
<feature type="compositionally biased region" description="Low complexity" evidence="1">
    <location>
        <begin position="181"/>
        <end position="193"/>
    </location>
</feature>
<feature type="compositionally biased region" description="Polar residues" evidence="1">
    <location>
        <begin position="231"/>
        <end position="240"/>
    </location>
</feature>
<feature type="compositionally biased region" description="Basic and acidic residues" evidence="1">
    <location>
        <begin position="257"/>
        <end position="271"/>
    </location>
</feature>
<keyword evidence="3" id="KW-1185">Reference proteome</keyword>
<evidence type="ECO:0000313" key="2">
    <source>
        <dbReference type="EMBL" id="VTJ87218.1"/>
    </source>
</evidence>
<evidence type="ECO:0000313" key="3">
    <source>
        <dbReference type="Proteomes" id="UP000335636"/>
    </source>
</evidence>
<proteinExistence type="predicted"/>
<organism evidence="2 3">
    <name type="scientific">Marmota monax</name>
    <name type="common">Woodchuck</name>
    <dbReference type="NCBI Taxonomy" id="9995"/>
    <lineage>
        <taxon>Eukaryota</taxon>
        <taxon>Metazoa</taxon>
        <taxon>Chordata</taxon>
        <taxon>Craniata</taxon>
        <taxon>Vertebrata</taxon>
        <taxon>Euteleostomi</taxon>
        <taxon>Mammalia</taxon>
        <taxon>Eutheria</taxon>
        <taxon>Euarchontoglires</taxon>
        <taxon>Glires</taxon>
        <taxon>Rodentia</taxon>
        <taxon>Sciuromorpha</taxon>
        <taxon>Sciuridae</taxon>
        <taxon>Xerinae</taxon>
        <taxon>Marmotini</taxon>
        <taxon>Marmota</taxon>
    </lineage>
</organism>
<accession>A0A5E4CZB9</accession>
<feature type="compositionally biased region" description="Polar residues" evidence="1">
    <location>
        <begin position="60"/>
        <end position="69"/>
    </location>
</feature>
<feature type="compositionally biased region" description="Basic and acidic residues" evidence="1">
    <location>
        <begin position="150"/>
        <end position="167"/>
    </location>
</feature>
<protein>
    <submittedName>
        <fullName evidence="2">Uncharacterized protein</fullName>
    </submittedName>
</protein>
<feature type="region of interest" description="Disordered" evidence="1">
    <location>
        <begin position="34"/>
        <end position="73"/>
    </location>
</feature>
<evidence type="ECO:0000256" key="1">
    <source>
        <dbReference type="SAM" id="MobiDB-lite"/>
    </source>
</evidence>
<dbReference type="EMBL" id="CABDUW010002545">
    <property type="protein sequence ID" value="VTJ87218.1"/>
    <property type="molecule type" value="Genomic_DNA"/>
</dbReference>
<feature type="region of interest" description="Disordered" evidence="1">
    <location>
        <begin position="370"/>
        <end position="394"/>
    </location>
</feature>
<feature type="region of interest" description="Disordered" evidence="1">
    <location>
        <begin position="85"/>
        <end position="336"/>
    </location>
</feature>
<dbReference type="Proteomes" id="UP000335636">
    <property type="component" value="Unassembled WGS sequence"/>
</dbReference>
<dbReference type="AlphaFoldDB" id="A0A5E4CZB9"/>
<name>A0A5E4CZB9_MARMO</name>
<feature type="compositionally biased region" description="Basic and acidic residues" evidence="1">
    <location>
        <begin position="85"/>
        <end position="105"/>
    </location>
</feature>
<comment type="caution">
    <text evidence="2">The sequence shown here is derived from an EMBL/GenBank/DDBJ whole genome shotgun (WGS) entry which is preliminary data.</text>
</comment>
<gene>
    <name evidence="2" type="ORF">MONAX_5E044997</name>
</gene>
<feature type="compositionally biased region" description="Basic and acidic residues" evidence="1">
    <location>
        <begin position="34"/>
        <end position="44"/>
    </location>
</feature>
<reference evidence="2" key="1">
    <citation type="submission" date="2019-04" db="EMBL/GenBank/DDBJ databases">
        <authorList>
            <person name="Alioto T."/>
            <person name="Alioto T."/>
        </authorList>
    </citation>
    <scope>NUCLEOTIDE SEQUENCE [LARGE SCALE GENOMIC DNA]</scope>
</reference>
<feature type="compositionally biased region" description="Polar residues" evidence="1">
    <location>
        <begin position="247"/>
        <end position="256"/>
    </location>
</feature>